<gene>
    <name evidence="3" type="ORF">EDB95_0758</name>
</gene>
<dbReference type="RefSeq" id="WP_133990708.1">
    <property type="nucleotide sequence ID" value="NZ_SODV01000001.1"/>
</dbReference>
<dbReference type="PANTHER" id="PTHR30590:SF3">
    <property type="entry name" value="HYPOTHETICAL MEMBRANE SPANNING PROTEIN"/>
    <property type="match status" value="1"/>
</dbReference>
<feature type="transmembrane region" description="Helical" evidence="1">
    <location>
        <begin position="141"/>
        <end position="161"/>
    </location>
</feature>
<sequence>MKPPVVQPILASQRITIIDILRGWALFGVVLMNYYDAYFLGDNLKISHPGTFTVVLEYISAYVFSAKSWTMLSFLFGYGFAVLMERLHAKGRHPVWFFTRRMWWLLVLALINSAFFSGDILKDYAILGMVLLPFYKCSARTTFIIAIAMLLTEPVLTSFVVKIPSPHWDREHWPLLYGSHDLMDVLKAGLIGTYYTEMISPFYGITVHWVMMTCFLFGFSAQKIGFFSHLAQHKKVLWRVWWITLTFALIIIVPKYINARLAWPFKEHYPISFIVVLAIMFFIMSSLCLLYLGGSGHRFFSTLEVTGKMTLTNYMVQNVIGCLVFSGFGLGLIGREPLYFYLGLAVVVYLLQALFSRWWLSRYNYGPVEWVWRQLSYGTRLALKRPALQAV</sequence>
<dbReference type="InterPro" id="IPR007349">
    <property type="entry name" value="DUF418"/>
</dbReference>
<dbReference type="InterPro" id="IPR052529">
    <property type="entry name" value="Bact_Transport_Assoc"/>
</dbReference>
<keyword evidence="1" id="KW-0812">Transmembrane</keyword>
<evidence type="ECO:0000313" key="3">
    <source>
        <dbReference type="EMBL" id="TDW99747.1"/>
    </source>
</evidence>
<dbReference type="OrthoDB" id="9807744at2"/>
<comment type="caution">
    <text evidence="3">The sequence shown here is derived from an EMBL/GenBank/DDBJ whole genome shotgun (WGS) entry which is preliminary data.</text>
</comment>
<evidence type="ECO:0000259" key="2">
    <source>
        <dbReference type="Pfam" id="PF04235"/>
    </source>
</evidence>
<evidence type="ECO:0000313" key="4">
    <source>
        <dbReference type="Proteomes" id="UP000294498"/>
    </source>
</evidence>
<keyword evidence="1" id="KW-0472">Membrane</keyword>
<feature type="transmembrane region" description="Helical" evidence="1">
    <location>
        <begin position="21"/>
        <end position="41"/>
    </location>
</feature>
<name>A0A4R8DPT8_9BACT</name>
<feature type="transmembrane region" description="Helical" evidence="1">
    <location>
        <begin position="103"/>
        <end position="121"/>
    </location>
</feature>
<evidence type="ECO:0000256" key="1">
    <source>
        <dbReference type="SAM" id="Phobius"/>
    </source>
</evidence>
<proteinExistence type="predicted"/>
<feature type="transmembrane region" description="Helical" evidence="1">
    <location>
        <begin position="339"/>
        <end position="360"/>
    </location>
</feature>
<feature type="transmembrane region" description="Helical" evidence="1">
    <location>
        <begin position="201"/>
        <end position="219"/>
    </location>
</feature>
<keyword evidence="4" id="KW-1185">Reference proteome</keyword>
<feature type="domain" description="DUF418" evidence="2">
    <location>
        <begin position="223"/>
        <end position="378"/>
    </location>
</feature>
<organism evidence="3 4">
    <name type="scientific">Dinghuibacter silviterrae</name>
    <dbReference type="NCBI Taxonomy" id="1539049"/>
    <lineage>
        <taxon>Bacteria</taxon>
        <taxon>Pseudomonadati</taxon>
        <taxon>Bacteroidota</taxon>
        <taxon>Chitinophagia</taxon>
        <taxon>Chitinophagales</taxon>
        <taxon>Chitinophagaceae</taxon>
        <taxon>Dinghuibacter</taxon>
    </lineage>
</organism>
<dbReference type="Pfam" id="PF04235">
    <property type="entry name" value="DUF418"/>
    <property type="match status" value="1"/>
</dbReference>
<feature type="transmembrane region" description="Helical" evidence="1">
    <location>
        <begin position="314"/>
        <end position="333"/>
    </location>
</feature>
<dbReference type="AlphaFoldDB" id="A0A4R8DPT8"/>
<feature type="transmembrane region" description="Helical" evidence="1">
    <location>
        <begin position="61"/>
        <end position="83"/>
    </location>
</feature>
<keyword evidence="1" id="KW-1133">Transmembrane helix</keyword>
<dbReference type="Proteomes" id="UP000294498">
    <property type="component" value="Unassembled WGS sequence"/>
</dbReference>
<dbReference type="PANTHER" id="PTHR30590">
    <property type="entry name" value="INNER MEMBRANE PROTEIN"/>
    <property type="match status" value="1"/>
</dbReference>
<protein>
    <recommendedName>
        <fullName evidence="2">DUF418 domain-containing protein</fullName>
    </recommendedName>
</protein>
<reference evidence="3 4" key="1">
    <citation type="submission" date="2019-03" db="EMBL/GenBank/DDBJ databases">
        <title>Genomic Encyclopedia of Type Strains, Phase IV (KMG-IV): sequencing the most valuable type-strain genomes for metagenomic binning, comparative biology and taxonomic classification.</title>
        <authorList>
            <person name="Goeker M."/>
        </authorList>
    </citation>
    <scope>NUCLEOTIDE SEQUENCE [LARGE SCALE GENOMIC DNA]</scope>
    <source>
        <strain evidence="3 4">DSM 100059</strain>
    </source>
</reference>
<dbReference type="EMBL" id="SODV01000001">
    <property type="protein sequence ID" value="TDW99747.1"/>
    <property type="molecule type" value="Genomic_DNA"/>
</dbReference>
<feature type="transmembrane region" description="Helical" evidence="1">
    <location>
        <begin position="269"/>
        <end position="293"/>
    </location>
</feature>
<accession>A0A4R8DPT8</accession>
<feature type="transmembrane region" description="Helical" evidence="1">
    <location>
        <begin position="240"/>
        <end position="257"/>
    </location>
</feature>